<dbReference type="Proteomes" id="UP000012960">
    <property type="component" value="Unplaced"/>
</dbReference>
<protein>
    <submittedName>
        <fullName evidence="1">Uncharacterized protein</fullName>
    </submittedName>
</protein>
<dbReference type="EnsemblPlants" id="Ma11_t00100.1">
    <property type="protein sequence ID" value="Ma11_p00100.1"/>
    <property type="gene ID" value="Ma11_g00100"/>
</dbReference>
<evidence type="ECO:0000313" key="1">
    <source>
        <dbReference type="EnsemblPlants" id="Ma11_p00100.1"/>
    </source>
</evidence>
<accession>A0A804L2J7</accession>
<sequence>MSRSRRNLVGPFFFVKKKHFLIFLFIKNKE</sequence>
<dbReference type="AlphaFoldDB" id="A0A804L2J7"/>
<reference evidence="1" key="1">
    <citation type="submission" date="2021-05" db="UniProtKB">
        <authorList>
            <consortium name="EnsemblPlants"/>
        </authorList>
    </citation>
    <scope>IDENTIFICATION</scope>
    <source>
        <strain evidence="1">subsp. malaccensis</strain>
    </source>
</reference>
<proteinExistence type="predicted"/>
<name>A0A804L2J7_MUSAM</name>
<keyword evidence="2" id="KW-1185">Reference proteome</keyword>
<dbReference type="Gramene" id="Ma11_t00100.1">
    <property type="protein sequence ID" value="Ma11_p00100.1"/>
    <property type="gene ID" value="Ma11_g00100"/>
</dbReference>
<dbReference type="InParanoid" id="A0A804L2J7"/>
<evidence type="ECO:0000313" key="2">
    <source>
        <dbReference type="Proteomes" id="UP000012960"/>
    </source>
</evidence>
<organism evidence="1 2">
    <name type="scientific">Musa acuminata subsp. malaccensis</name>
    <name type="common">Wild banana</name>
    <name type="synonym">Musa malaccensis</name>
    <dbReference type="NCBI Taxonomy" id="214687"/>
    <lineage>
        <taxon>Eukaryota</taxon>
        <taxon>Viridiplantae</taxon>
        <taxon>Streptophyta</taxon>
        <taxon>Embryophyta</taxon>
        <taxon>Tracheophyta</taxon>
        <taxon>Spermatophyta</taxon>
        <taxon>Magnoliopsida</taxon>
        <taxon>Liliopsida</taxon>
        <taxon>Zingiberales</taxon>
        <taxon>Musaceae</taxon>
        <taxon>Musa</taxon>
    </lineage>
</organism>